<keyword evidence="9" id="KW-1185">Reference proteome</keyword>
<dbReference type="GO" id="GO:0017004">
    <property type="term" value="P:cytochrome complex assembly"/>
    <property type="evidence" value="ECO:0007669"/>
    <property type="project" value="UniProtKB-KW"/>
</dbReference>
<feature type="domain" description="Thioredoxin" evidence="7">
    <location>
        <begin position="246"/>
        <end position="386"/>
    </location>
</feature>
<organism evidence="8 9">
    <name type="scientific">Flavobacterium caeni</name>
    <dbReference type="NCBI Taxonomy" id="490189"/>
    <lineage>
        <taxon>Bacteria</taxon>
        <taxon>Pseudomonadati</taxon>
        <taxon>Bacteroidota</taxon>
        <taxon>Flavobacteriia</taxon>
        <taxon>Flavobacteriales</taxon>
        <taxon>Flavobacteriaceae</taxon>
        <taxon>Flavobacterium</taxon>
    </lineage>
</organism>
<dbReference type="AlphaFoldDB" id="A0A1G5JXL1"/>
<dbReference type="InterPro" id="IPR025380">
    <property type="entry name" value="DUF4369"/>
</dbReference>
<evidence type="ECO:0000256" key="6">
    <source>
        <dbReference type="SAM" id="SignalP"/>
    </source>
</evidence>
<dbReference type="GO" id="GO:0016209">
    <property type="term" value="F:antioxidant activity"/>
    <property type="evidence" value="ECO:0007669"/>
    <property type="project" value="InterPro"/>
</dbReference>
<evidence type="ECO:0000256" key="2">
    <source>
        <dbReference type="ARBA" id="ARBA00022748"/>
    </source>
</evidence>
<keyword evidence="3" id="KW-1015">Disulfide bond</keyword>
<dbReference type="PANTHER" id="PTHR42852">
    <property type="entry name" value="THIOL:DISULFIDE INTERCHANGE PROTEIN DSBE"/>
    <property type="match status" value="1"/>
</dbReference>
<dbReference type="Proteomes" id="UP000199354">
    <property type="component" value="Unassembled WGS sequence"/>
</dbReference>
<dbReference type="Pfam" id="PF14289">
    <property type="entry name" value="DUF4369"/>
    <property type="match status" value="1"/>
</dbReference>
<evidence type="ECO:0000256" key="4">
    <source>
        <dbReference type="ARBA" id="ARBA00023284"/>
    </source>
</evidence>
<evidence type="ECO:0000256" key="3">
    <source>
        <dbReference type="ARBA" id="ARBA00023157"/>
    </source>
</evidence>
<feature type="region of interest" description="Disordered" evidence="5">
    <location>
        <begin position="233"/>
        <end position="265"/>
    </location>
</feature>
<evidence type="ECO:0000313" key="9">
    <source>
        <dbReference type="Proteomes" id="UP000199354"/>
    </source>
</evidence>
<gene>
    <name evidence="8" type="ORF">SAMN02927903_02966</name>
</gene>
<dbReference type="STRING" id="490189.SAMN02927903_02966"/>
<evidence type="ECO:0000256" key="5">
    <source>
        <dbReference type="SAM" id="MobiDB-lite"/>
    </source>
</evidence>
<dbReference type="Pfam" id="PF00578">
    <property type="entry name" value="AhpC-TSA"/>
    <property type="match status" value="1"/>
</dbReference>
<dbReference type="InterPro" id="IPR013766">
    <property type="entry name" value="Thioredoxin_domain"/>
</dbReference>
<dbReference type="EMBL" id="FMVF01000017">
    <property type="protein sequence ID" value="SCY93057.1"/>
    <property type="molecule type" value="Genomic_DNA"/>
</dbReference>
<evidence type="ECO:0000256" key="1">
    <source>
        <dbReference type="ARBA" id="ARBA00004196"/>
    </source>
</evidence>
<dbReference type="CDD" id="cd02966">
    <property type="entry name" value="TlpA_like_family"/>
    <property type="match status" value="1"/>
</dbReference>
<sequence length="386" mass="42163">MKKVLMLVSAVAVMVSCNKAGDNEYLVTGTVKDIKDGTNVFIEKQDSIGRIVAIDTVKIEKGKFTFKGSATEPAIHMVQVESLMGKVPFILENGEIEIAIDKDSIQKSVVSGTYNNDELTNFKAEGMKIQKTMMKFQQDNMMKMQQAQQAQDTATMNGLRKEFNKLQEGFMKQSEDYVGSHPKAFISALIVDGMFNQMAPDLEKIKKHFAQLDKSLQEGTVGKGIAKKIKAIENPTPPASQSGSAPAVGSVAPDFSAKNPDGKPVSLKESLGKVTIIDFWASWCKPCRAENPNVVALYNELHGKGLNIIGVSLDKEAGAWKDAIAKDKLTWNQISNLQYWDEPIAKTYGVESIPATFILDASGKIVAKDLRGDALKAKVNELLAAK</sequence>
<feature type="signal peptide" evidence="6">
    <location>
        <begin position="1"/>
        <end position="20"/>
    </location>
</feature>
<keyword evidence="6" id="KW-0732">Signal</keyword>
<dbReference type="InterPro" id="IPR000866">
    <property type="entry name" value="AhpC/TSA"/>
</dbReference>
<dbReference type="Gene3D" id="3.40.30.10">
    <property type="entry name" value="Glutaredoxin"/>
    <property type="match status" value="1"/>
</dbReference>
<dbReference type="GO" id="GO:0030313">
    <property type="term" value="C:cell envelope"/>
    <property type="evidence" value="ECO:0007669"/>
    <property type="project" value="UniProtKB-SubCell"/>
</dbReference>
<dbReference type="PROSITE" id="PS51257">
    <property type="entry name" value="PROKAR_LIPOPROTEIN"/>
    <property type="match status" value="1"/>
</dbReference>
<keyword evidence="2" id="KW-0201">Cytochrome c-type biogenesis</keyword>
<feature type="chain" id="PRO_5011717843" evidence="6">
    <location>
        <begin position="21"/>
        <end position="386"/>
    </location>
</feature>
<comment type="subcellular location">
    <subcellularLocation>
        <location evidence="1">Cell envelope</location>
    </subcellularLocation>
</comment>
<evidence type="ECO:0000313" key="8">
    <source>
        <dbReference type="EMBL" id="SCY93057.1"/>
    </source>
</evidence>
<dbReference type="InterPro" id="IPR036249">
    <property type="entry name" value="Thioredoxin-like_sf"/>
</dbReference>
<name>A0A1G5JXL1_9FLAO</name>
<dbReference type="RefSeq" id="WP_091145953.1">
    <property type="nucleotide sequence ID" value="NZ_FMVF01000017.1"/>
</dbReference>
<dbReference type="InterPro" id="IPR050553">
    <property type="entry name" value="Thioredoxin_ResA/DsbE_sf"/>
</dbReference>
<dbReference type="PROSITE" id="PS51352">
    <property type="entry name" value="THIOREDOXIN_2"/>
    <property type="match status" value="1"/>
</dbReference>
<dbReference type="OrthoDB" id="1069091at2"/>
<reference evidence="8 9" key="1">
    <citation type="submission" date="2016-10" db="EMBL/GenBank/DDBJ databases">
        <authorList>
            <person name="de Groot N.N."/>
        </authorList>
    </citation>
    <scope>NUCLEOTIDE SEQUENCE [LARGE SCALE GENOMIC DNA]</scope>
    <source>
        <strain evidence="8 9">CGMCC 1.7031</strain>
    </source>
</reference>
<dbReference type="GO" id="GO:0016491">
    <property type="term" value="F:oxidoreductase activity"/>
    <property type="evidence" value="ECO:0007669"/>
    <property type="project" value="InterPro"/>
</dbReference>
<dbReference type="PANTHER" id="PTHR42852:SF6">
    <property type="entry name" value="THIOL:DISULFIDE INTERCHANGE PROTEIN DSBE"/>
    <property type="match status" value="1"/>
</dbReference>
<keyword evidence="4" id="KW-0676">Redox-active center</keyword>
<dbReference type="SUPFAM" id="SSF52833">
    <property type="entry name" value="Thioredoxin-like"/>
    <property type="match status" value="1"/>
</dbReference>
<protein>
    <submittedName>
        <fullName evidence="8">Peroxiredoxin</fullName>
    </submittedName>
</protein>
<accession>A0A1G5JXL1</accession>
<evidence type="ECO:0000259" key="7">
    <source>
        <dbReference type="PROSITE" id="PS51352"/>
    </source>
</evidence>
<proteinExistence type="predicted"/>